<dbReference type="InterPro" id="IPR036322">
    <property type="entry name" value="WD40_repeat_dom_sf"/>
</dbReference>
<accession>A0A5M3ZFV7</accession>
<dbReference type="Gene3D" id="3.20.170.30">
    <property type="match status" value="1"/>
</dbReference>
<dbReference type="InterPro" id="IPR002745">
    <property type="entry name" value="Ptrans_KptA/Tpt1"/>
</dbReference>
<comment type="similarity">
    <text evidence="1">Belongs to the WD repeat mio family.</text>
</comment>
<dbReference type="VEuPathDB" id="FungiDB:ATEG_09604"/>
<feature type="region of interest" description="Disordered" evidence="4">
    <location>
        <begin position="1082"/>
        <end position="1131"/>
    </location>
</feature>
<name>A0A5M3ZFV7_ASPTE</name>
<dbReference type="PANTHER" id="PTHR16453:SF9">
    <property type="entry name" value="GATOR COMPLEX PROTEIN MIOS"/>
    <property type="match status" value="1"/>
</dbReference>
<dbReference type="GO" id="GO:0016874">
    <property type="term" value="F:ligase activity"/>
    <property type="evidence" value="ECO:0007669"/>
    <property type="project" value="UniProtKB-KW"/>
</dbReference>
<feature type="compositionally biased region" description="Low complexity" evidence="4">
    <location>
        <begin position="1121"/>
        <end position="1131"/>
    </location>
</feature>
<dbReference type="GO" id="GO:0016740">
    <property type="term" value="F:transferase activity"/>
    <property type="evidence" value="ECO:0007669"/>
    <property type="project" value="InterPro"/>
</dbReference>
<keyword evidence="3" id="KW-0677">Repeat</keyword>
<evidence type="ECO:0000259" key="6">
    <source>
        <dbReference type="Pfam" id="PF21719"/>
    </source>
</evidence>
<dbReference type="GO" id="GO:1904263">
    <property type="term" value="P:positive regulation of TORC1 signaling"/>
    <property type="evidence" value="ECO:0007669"/>
    <property type="project" value="TreeGrafter"/>
</dbReference>
<evidence type="ECO:0000313" key="8">
    <source>
        <dbReference type="Proteomes" id="UP000452235"/>
    </source>
</evidence>
<dbReference type="InterPro" id="IPR015943">
    <property type="entry name" value="WD40/YVTN_repeat-like_dom_sf"/>
</dbReference>
<feature type="compositionally biased region" description="Low complexity" evidence="4">
    <location>
        <begin position="1082"/>
        <end position="1098"/>
    </location>
</feature>
<dbReference type="GO" id="GO:0005737">
    <property type="term" value="C:cytoplasm"/>
    <property type="evidence" value="ECO:0007669"/>
    <property type="project" value="TreeGrafter"/>
</dbReference>
<evidence type="ECO:0000256" key="1">
    <source>
        <dbReference type="ARBA" id="ARBA00009713"/>
    </source>
</evidence>
<sequence>METAIRWSSSSTAAEQRFLSVDVAGKAFRLCKVTSFDGRNLEHEVLSTHTKVPAFRAFDWSPIDESLVAVGQSSGDATILRMNSETQESFSFPIRHQRYCNAVAFSTHGLLAAGLDRVRNDFCLNIWDVNQRLAMRGSKSLVEPLRKLASSEPITSVKFFRDQPDTLVAGVKGQFVRIYDLREGPGNPSLQFPTRCVHNLAIDWLDENYVASCIASNEPTICVWDRRVGPRFAPGVGPTNALDTGQPDPALEFKNVVAPKSSIWSLRFSRTKRGCLGVLANTGHFKTYDMAKEYTAEEYRSSMDETLGHGSSRSYPEQIYTKYVRDVFSPFDHPTRGYKESDRVVSFDFLNLNTSNEPSAITLSGDGQVNIVTTKLPPPTVRLSSQGVLAYAKSDGECDFQTIEPVSSHGLPVSEIVEDLRERILPDLSEEELSGQSNPAAPLSSREARERALSLGTLNNPLTVEEALTLLTVSRLRCKEGYLFDESQNKRILSDDPSLQGFWDWVERARLDSSNDSMVANGLDLNYLGVYDVWNNDVGESSEARRIDPSAELNIRETIVDLVQEQLHLPESKGCDTKYPEHRRLCLRLCGAAQSHRELEELVKTLSADNQHTKAAALAVFQDEAKLAYLALRSHEPTQAHKLLAMAIAGAAKGDTDPDWEDTCAEIAKELTDPYARAILALVSKGDWKSVIQETTLPLRYRIEVALRWLPDDDLSAYLNETFEDVIREGDIEGVVLTGLGHAAMDLFQSYINKFNDVQTPVMAMSHTVPRFINDVSRRARFEAWRETYRWQMNSWKLQIERARFDVGSRRFAVTWDGRKLVEPPRQQVSLTCNYCTRPLTQHDASSQLTPSSSGEVVHPTPGNPLGAAAMSGMVCPRCGRHMPRCGVCTLWLGSPDPMSKASIAADASQEPRKPTEAELMRRFVVFCINCNHGFHAHHAREWFAKHSRYSHRYVQATQYEVAAAATLQRIKRVNHPADDPTTESIYRDLSANDVPTASAVYPHAATRQKQGPGPPGPGRISLQGAEHAFATRSGEGRIEDGFTGLAWNRLKSLKATFSEVVDVVANNEKKRFALLHIPSAKAAQSSTTTTTTESTSHTEAEQEPASISDSAVPTTSAGQETATEAALAAAKTDTDPTHFLIRATQGHSMKSVEAESLLERLTLDDESKLPTTVVHGTFHASWPAILASGGLRSMGRNQVHFATGPSLDSVLAQVESAKTSPTEGPGVISGMRRDAQVLIYINLKKALAAGCPFWRSENGVILSEGMAQQDGGSMSVPVEFFDVVVERKRGLGKIWEQGQVLQELPAELTQKGHPKGRRTGSEGAKRQ</sequence>
<dbReference type="SUPFAM" id="SSF56399">
    <property type="entry name" value="ADP-ribosylation"/>
    <property type="match status" value="1"/>
</dbReference>
<dbReference type="OrthoDB" id="341486at2759"/>
<evidence type="ECO:0000256" key="2">
    <source>
        <dbReference type="ARBA" id="ARBA00022574"/>
    </source>
</evidence>
<reference evidence="7 8" key="1">
    <citation type="submission" date="2020-01" db="EMBL/GenBank/DDBJ databases">
        <title>Aspergillus terreus IFO 6365 whole genome shotgun sequence.</title>
        <authorList>
            <person name="Kanamasa S."/>
            <person name="Takahashi H."/>
        </authorList>
    </citation>
    <scope>NUCLEOTIDE SEQUENCE [LARGE SCALE GENOMIC DNA]</scope>
    <source>
        <strain evidence="7 8">IFO 6365</strain>
    </source>
</reference>
<feature type="region of interest" description="Disordered" evidence="4">
    <location>
        <begin position="1306"/>
        <end position="1328"/>
    </location>
</feature>
<feature type="domain" description="MIOS-like alpha-solenoid" evidence="6">
    <location>
        <begin position="477"/>
        <end position="707"/>
    </location>
</feature>
<evidence type="ECO:0000256" key="3">
    <source>
        <dbReference type="ARBA" id="ARBA00022737"/>
    </source>
</evidence>
<dbReference type="InterPro" id="IPR042081">
    <property type="entry name" value="RNA_2'-PTrans_C"/>
</dbReference>
<dbReference type="FunFam" id="2.130.10.10:FF:001167">
    <property type="entry name" value="Uncharacterized protein"/>
    <property type="match status" value="1"/>
</dbReference>
<evidence type="ECO:0000313" key="7">
    <source>
        <dbReference type="EMBL" id="GFF20775.1"/>
    </source>
</evidence>
<keyword evidence="2" id="KW-0853">WD repeat</keyword>
<dbReference type="SUPFAM" id="SSF50978">
    <property type="entry name" value="WD40 repeat-like"/>
    <property type="match status" value="1"/>
</dbReference>
<dbReference type="EMBL" id="BLJY01000013">
    <property type="protein sequence ID" value="GFF20775.1"/>
    <property type="molecule type" value="Genomic_DNA"/>
</dbReference>
<dbReference type="InterPro" id="IPR031488">
    <property type="entry name" value="Zn_ribbon_mio"/>
</dbReference>
<evidence type="ECO:0000259" key="5">
    <source>
        <dbReference type="Pfam" id="PF17034"/>
    </source>
</evidence>
<dbReference type="InterPro" id="IPR049092">
    <property type="entry name" value="MIOS_a-sol"/>
</dbReference>
<dbReference type="Gene3D" id="2.130.10.10">
    <property type="entry name" value="YVTN repeat-like/Quinoprotein amine dehydrogenase"/>
    <property type="match status" value="1"/>
</dbReference>
<protein>
    <submittedName>
        <fullName evidence="7">Ubiquitin-protein ligase E3</fullName>
    </submittedName>
</protein>
<feature type="domain" description="GATOR2 complex protein MIO zinc-ribbon like" evidence="5">
    <location>
        <begin position="833"/>
        <end position="948"/>
    </location>
</feature>
<dbReference type="SMART" id="SM00320">
    <property type="entry name" value="WD40"/>
    <property type="match status" value="5"/>
</dbReference>
<evidence type="ECO:0000256" key="4">
    <source>
        <dbReference type="SAM" id="MobiDB-lite"/>
    </source>
</evidence>
<keyword evidence="7" id="KW-0436">Ligase</keyword>
<proteinExistence type="inferred from homology"/>
<gene>
    <name evidence="7" type="ORF">ATEIFO6365_0013010900</name>
</gene>
<dbReference type="PANTHER" id="PTHR16453">
    <property type="entry name" value="WD40 DOMAIN-CONTAINING PROTEIN MIO FAMILY MEMBER"/>
    <property type="match status" value="1"/>
</dbReference>
<feature type="region of interest" description="Disordered" evidence="4">
    <location>
        <begin position="428"/>
        <end position="448"/>
    </location>
</feature>
<dbReference type="InterPro" id="IPR001680">
    <property type="entry name" value="WD40_rpt"/>
</dbReference>
<dbReference type="Pfam" id="PF17034">
    <property type="entry name" value="zinc_ribbon_16"/>
    <property type="match status" value="1"/>
</dbReference>
<dbReference type="InterPro" id="IPR037593">
    <property type="entry name" value="MIOS/Sea4"/>
</dbReference>
<dbReference type="Proteomes" id="UP000452235">
    <property type="component" value="Unassembled WGS sequence"/>
</dbReference>
<feature type="compositionally biased region" description="Polar residues" evidence="4">
    <location>
        <begin position="1106"/>
        <end position="1120"/>
    </location>
</feature>
<dbReference type="Pfam" id="PF01885">
    <property type="entry name" value="PTS_2-RNA"/>
    <property type="match status" value="1"/>
</dbReference>
<dbReference type="VEuPathDB" id="FungiDB:ATEG_09603"/>
<dbReference type="Pfam" id="PF21719">
    <property type="entry name" value="MIOS_a-sol"/>
    <property type="match status" value="1"/>
</dbReference>
<keyword evidence="8" id="KW-1185">Reference proteome</keyword>
<organism evidence="7 8">
    <name type="scientific">Aspergillus terreus</name>
    <dbReference type="NCBI Taxonomy" id="33178"/>
    <lineage>
        <taxon>Eukaryota</taxon>
        <taxon>Fungi</taxon>
        <taxon>Dikarya</taxon>
        <taxon>Ascomycota</taxon>
        <taxon>Pezizomycotina</taxon>
        <taxon>Eurotiomycetes</taxon>
        <taxon>Eurotiomycetidae</taxon>
        <taxon>Eurotiales</taxon>
        <taxon>Aspergillaceae</taxon>
        <taxon>Aspergillus</taxon>
        <taxon>Aspergillus subgen. Circumdati</taxon>
    </lineage>
</organism>
<comment type="caution">
    <text evidence="7">The sequence shown here is derived from an EMBL/GenBank/DDBJ whole genome shotgun (WGS) entry which is preliminary data.</text>
</comment>